<reference evidence="2 3" key="1">
    <citation type="submission" date="2019-01" db="EMBL/GenBank/DDBJ databases">
        <authorList>
            <person name="Chen W.-M."/>
        </authorList>
    </citation>
    <scope>NUCLEOTIDE SEQUENCE [LARGE SCALE GENOMIC DNA]</scope>
    <source>
        <strain evidence="2 3">TLA-22</strain>
    </source>
</reference>
<sequence>MESDHFNGLPMYSLAQREADETQETKVSQLIMRMMKPPEQPSKEVIGAVRELVESGKVTLVFGDVHPNPHIRAFSDELKHETLTRLSGPDISYACLYPTAQHLRGIINPSDYVGRPYALELALGGAQLEHRAFHMHVLEPYRNDPRFSYQTNDISGQISVKSVGSGLKESEEVYLRFGFCYDDDDNRYVAAFRWDLFKLSPEAQQMWRIREVNEITYLHPDYFRNAIMGDFARHYSMYEAFRLELRTINQISAAISRPNLFRHDYVENRPRGFEALLRPTLKEFNDFICLLDSMMSDNINLKFFQNDVPLERDVERKDGKVQVERKGSIQVLQEWIEARFRPKDKALMEEMFATFRKIRSLRNKPSHAPTDDEFSIKIAAEQRELMKSAYGAVRSLRLVLANHPGAEAVDVNEQLADGQIWTI</sequence>
<accession>A0A437J5G6</accession>
<protein>
    <submittedName>
        <fullName evidence="2">AAA family ATPase</fullName>
    </submittedName>
</protein>
<dbReference type="Proteomes" id="UP000282977">
    <property type="component" value="Unassembled WGS sequence"/>
</dbReference>
<feature type="region of interest" description="Disordered" evidence="1">
    <location>
        <begin position="1"/>
        <end position="20"/>
    </location>
</feature>
<dbReference type="EMBL" id="RZUL01000004">
    <property type="protein sequence ID" value="RVT40175.1"/>
    <property type="molecule type" value="Genomic_DNA"/>
</dbReference>
<keyword evidence="3" id="KW-1185">Reference proteome</keyword>
<evidence type="ECO:0000313" key="2">
    <source>
        <dbReference type="EMBL" id="RVT40175.1"/>
    </source>
</evidence>
<gene>
    <name evidence="2" type="ORF">ENE74_12570</name>
</gene>
<proteinExistence type="predicted"/>
<comment type="caution">
    <text evidence="2">The sequence shown here is derived from an EMBL/GenBank/DDBJ whole genome shotgun (WGS) entry which is preliminary data.</text>
</comment>
<evidence type="ECO:0000256" key="1">
    <source>
        <dbReference type="SAM" id="MobiDB-lite"/>
    </source>
</evidence>
<evidence type="ECO:0000313" key="3">
    <source>
        <dbReference type="Proteomes" id="UP000282977"/>
    </source>
</evidence>
<dbReference type="RefSeq" id="WP_164847467.1">
    <property type="nucleotide sequence ID" value="NZ_RZUL01000004.1"/>
</dbReference>
<name>A0A437J5G6_9SPHN</name>
<dbReference type="AlphaFoldDB" id="A0A437J5G6"/>
<organism evidence="2 3">
    <name type="scientific">Sphingobium algorifonticola</name>
    <dbReference type="NCBI Taxonomy" id="2008318"/>
    <lineage>
        <taxon>Bacteria</taxon>
        <taxon>Pseudomonadati</taxon>
        <taxon>Pseudomonadota</taxon>
        <taxon>Alphaproteobacteria</taxon>
        <taxon>Sphingomonadales</taxon>
        <taxon>Sphingomonadaceae</taxon>
        <taxon>Sphingobium</taxon>
    </lineage>
</organism>